<feature type="region of interest" description="Disordered" evidence="5">
    <location>
        <begin position="493"/>
        <end position="621"/>
    </location>
</feature>
<reference evidence="7" key="1">
    <citation type="submission" date="2022-07" db="EMBL/GenBank/DDBJ databases">
        <title>Phylogenomic reconstructions and comparative analyses of Kickxellomycotina fungi.</title>
        <authorList>
            <person name="Reynolds N.K."/>
            <person name="Stajich J.E."/>
            <person name="Barry K."/>
            <person name="Grigoriev I.V."/>
            <person name="Crous P."/>
            <person name="Smith M.E."/>
        </authorList>
    </citation>
    <scope>NUCLEOTIDE SEQUENCE</scope>
    <source>
        <strain evidence="7">RSA 567</strain>
    </source>
</reference>
<feature type="domain" description="Vacuolar protein 14 C-terminal Fig4-binding" evidence="6">
    <location>
        <begin position="722"/>
        <end position="900"/>
    </location>
</feature>
<keyword evidence="8" id="KW-1185">Reference proteome</keyword>
<feature type="compositionally biased region" description="Polar residues" evidence="5">
    <location>
        <begin position="1057"/>
        <end position="1076"/>
    </location>
</feature>
<keyword evidence="4" id="KW-0472">Membrane</keyword>
<dbReference type="SUPFAM" id="SSF48371">
    <property type="entry name" value="ARM repeat"/>
    <property type="match status" value="1"/>
</dbReference>
<sequence length="1092" mass="119729">MANEYSFTSKISRGLADRLYEKRKASALEVEKLIREQLAQKNQSGVKQILGCLVKDYAYSPQPHARGGGLIALATSAIAIGTHEVNVYLDDIVPPVLACFADHDTHVKYYACEAMYNISKVAKGEVLRFFNEVFDALSKTSADTDKSVKKGSELLNRLIVDIVSEEASSYVSIVSDMDLPPATDPSEDPQDLRRHQRSSLAFSLERFMPLLTERVNTINPNTRVYLINWLRILDSLPELELIHYLPRFLRQISGYLSDPNEEVRTVTNLLLSDFLVELGQIAKVKRGPENNALQLESLKRTHSVPPEPSADGAEVVHAEQRPFAAASVSHFSPILNGLERSNPFPISGLREEPSIPHLSLDPNQVHTTEDRSSIVDDLAGAISDPMVRPEQDPQAKVTWIPRQTVDVDFPGTVQIICDLLDSTERDIQHTALQWITRFIIVCPEVVITFAPDLIDKILPSLSHTIPAIKKAAAHANASLYQLIQEMPIYSSPQPQPAAIAPNHNSNNGASAPSPRSDGPLMGSQPHSPAPPGLSSQPSSPITATPGAPRPTSPTDGPAVQSPKPSPHSETPIVTKATTDEPRTPLLSQSQPTTPSTQDRPDRQRSPLSQQPGSPTPAAEPFNFEATVTTLIVAYSNGREETRIACVDWLLMLHRKAPLRMAREETLVSNDGSFPVFLKIMSDPSEEVVKKNLQLLAQFSAYLDAEYFQRFMVKLLELFSTDRQLLENRGSLIIRRLCVSLNAELIYRTIAEILESIEDHEFASIMVQNLNTILITAPELAELRFRLKHLDTRDNQQLFATLYRSWCYSPVATFTLCLLAQAYEHAANMLPVFAEMEMTVALLIQVDKLVQLIESPVFTYLRLQLLEPDRYPYLYKCLYGVLMLLPQSSAFATLRSRLNSVSALGHLYVRPASDYLASGPAPTSLGAVSKRTKPVTPTSAFASTALGDSLRFSELLSHFRTMQLKHSKFAQSQDPPSGGRTTGGGPLSAVNAASAHVVAESTYPTRRRNSNAGYRPSHLATGTAASSINSSGAAAVGDDHVPRKAGASPAFTQARGRSPSSMVNSSGNTTGPRNSRGSLAPAVKAIRKTIGKR</sequence>
<organism evidence="7 8">
    <name type="scientific">Dimargaris verticillata</name>
    <dbReference type="NCBI Taxonomy" id="2761393"/>
    <lineage>
        <taxon>Eukaryota</taxon>
        <taxon>Fungi</taxon>
        <taxon>Fungi incertae sedis</taxon>
        <taxon>Zoopagomycota</taxon>
        <taxon>Kickxellomycotina</taxon>
        <taxon>Dimargaritomycetes</taxon>
        <taxon>Dimargaritales</taxon>
        <taxon>Dimargaritaceae</taxon>
        <taxon>Dimargaris</taxon>
    </lineage>
</organism>
<dbReference type="GO" id="GO:0000329">
    <property type="term" value="C:fungal-type vacuole membrane"/>
    <property type="evidence" value="ECO:0007669"/>
    <property type="project" value="TreeGrafter"/>
</dbReference>
<dbReference type="Pfam" id="PF11916">
    <property type="entry name" value="Vac14_Fig4_bd"/>
    <property type="match status" value="1"/>
</dbReference>
<comment type="caution">
    <text evidence="7">The sequence shown here is derived from an EMBL/GenBank/DDBJ whole genome shotgun (WGS) entry which is preliminary data.</text>
</comment>
<evidence type="ECO:0000256" key="2">
    <source>
        <dbReference type="ARBA" id="ARBA00010225"/>
    </source>
</evidence>
<comment type="similarity">
    <text evidence="2">Belongs to the VAC14 family.</text>
</comment>
<dbReference type="GO" id="GO:0010008">
    <property type="term" value="C:endosome membrane"/>
    <property type="evidence" value="ECO:0007669"/>
    <property type="project" value="TreeGrafter"/>
</dbReference>
<accession>A0A9W8B5L5</accession>
<evidence type="ECO:0000256" key="4">
    <source>
        <dbReference type="ARBA" id="ARBA00023136"/>
    </source>
</evidence>
<dbReference type="Gene3D" id="1.25.10.10">
    <property type="entry name" value="Leucine-rich Repeat Variant"/>
    <property type="match status" value="2"/>
</dbReference>
<comment type="subcellular location">
    <subcellularLocation>
        <location evidence="1">Endomembrane system</location>
    </subcellularLocation>
</comment>
<dbReference type="InterPro" id="IPR011989">
    <property type="entry name" value="ARM-like"/>
</dbReference>
<gene>
    <name evidence="7" type="ORF">H4R34_001714</name>
</gene>
<dbReference type="Proteomes" id="UP001151582">
    <property type="component" value="Unassembled WGS sequence"/>
</dbReference>
<feature type="compositionally biased region" description="Polar residues" evidence="5">
    <location>
        <begin position="585"/>
        <end position="597"/>
    </location>
</feature>
<evidence type="ECO:0000313" key="7">
    <source>
        <dbReference type="EMBL" id="KAJ1982455.1"/>
    </source>
</evidence>
<feature type="compositionally biased region" description="Low complexity" evidence="5">
    <location>
        <begin position="1019"/>
        <end position="1034"/>
    </location>
</feature>
<dbReference type="PANTHER" id="PTHR16023:SF0">
    <property type="entry name" value="PROTEIN VAC14 HOMOLOG"/>
    <property type="match status" value="1"/>
</dbReference>
<dbReference type="PANTHER" id="PTHR16023">
    <property type="entry name" value="TAX1 BINDING PROTEIN-RELATED"/>
    <property type="match status" value="1"/>
</dbReference>
<dbReference type="InterPro" id="IPR021841">
    <property type="entry name" value="VAC14_Fig4p-bd"/>
</dbReference>
<keyword evidence="3" id="KW-0677">Repeat</keyword>
<evidence type="ECO:0000256" key="5">
    <source>
        <dbReference type="SAM" id="MobiDB-lite"/>
    </source>
</evidence>
<proteinExistence type="inferred from homology"/>
<dbReference type="GO" id="GO:0006661">
    <property type="term" value="P:phosphatidylinositol biosynthetic process"/>
    <property type="evidence" value="ECO:0007669"/>
    <property type="project" value="InterPro"/>
</dbReference>
<feature type="region of interest" description="Disordered" evidence="5">
    <location>
        <begin position="966"/>
        <end position="1092"/>
    </location>
</feature>
<dbReference type="InterPro" id="IPR026825">
    <property type="entry name" value="Vac14"/>
</dbReference>
<dbReference type="InterPro" id="IPR016024">
    <property type="entry name" value="ARM-type_fold"/>
</dbReference>
<dbReference type="OrthoDB" id="5574975at2759"/>
<dbReference type="Pfam" id="PF12755">
    <property type="entry name" value="Vac14_Fab1_bd"/>
    <property type="match status" value="1"/>
</dbReference>
<evidence type="ECO:0000259" key="6">
    <source>
        <dbReference type="Pfam" id="PF11916"/>
    </source>
</evidence>
<dbReference type="AlphaFoldDB" id="A0A9W8B5L5"/>
<feature type="compositionally biased region" description="Polar residues" evidence="5">
    <location>
        <begin position="533"/>
        <end position="542"/>
    </location>
</feature>
<protein>
    <recommendedName>
        <fullName evidence="6">Vacuolar protein 14 C-terminal Fig4-binding domain-containing protein</fullName>
    </recommendedName>
</protein>
<evidence type="ECO:0000313" key="8">
    <source>
        <dbReference type="Proteomes" id="UP001151582"/>
    </source>
</evidence>
<evidence type="ECO:0000256" key="3">
    <source>
        <dbReference type="ARBA" id="ARBA00022737"/>
    </source>
</evidence>
<name>A0A9W8B5L5_9FUNG</name>
<feature type="compositionally biased region" description="Low complexity" evidence="5">
    <location>
        <begin position="987"/>
        <end position="1000"/>
    </location>
</feature>
<dbReference type="GO" id="GO:0070772">
    <property type="term" value="C:PAS complex"/>
    <property type="evidence" value="ECO:0007669"/>
    <property type="project" value="InterPro"/>
</dbReference>
<dbReference type="EMBL" id="JANBQB010000090">
    <property type="protein sequence ID" value="KAJ1982455.1"/>
    <property type="molecule type" value="Genomic_DNA"/>
</dbReference>
<evidence type="ECO:0000256" key="1">
    <source>
        <dbReference type="ARBA" id="ARBA00004308"/>
    </source>
</evidence>